<dbReference type="AlphaFoldDB" id="A0A1W1XSV8"/>
<keyword evidence="10 11" id="KW-0472">Membrane</keyword>
<name>A0A1W1XSV8_9BACT</name>
<dbReference type="PANTHER" id="PTHR30614:SF20">
    <property type="entry name" value="GLUTAMINE TRANSPORT SYSTEM PERMEASE PROTEIN GLNP"/>
    <property type="match status" value="1"/>
</dbReference>
<dbReference type="CDD" id="cd06261">
    <property type="entry name" value="TM_PBP2"/>
    <property type="match status" value="1"/>
</dbReference>
<organism evidence="13 14">
    <name type="scientific">Desulfacinum hydrothermale DSM 13146</name>
    <dbReference type="NCBI Taxonomy" id="1121390"/>
    <lineage>
        <taxon>Bacteria</taxon>
        <taxon>Pseudomonadati</taxon>
        <taxon>Thermodesulfobacteriota</taxon>
        <taxon>Syntrophobacteria</taxon>
        <taxon>Syntrophobacterales</taxon>
        <taxon>Syntrophobacteraceae</taxon>
        <taxon>Desulfacinum</taxon>
    </lineage>
</organism>
<sequence length="246" mass="27544">MTRPSLVRILIGAGVLGALALFLATLDYPWNWWVPWRYRSLFLWGFVNTMLVSVGAICMGFIIGVVGGLARVSNNVVTRTLAGYYVELFRGTPLLVQIYIFYFCLAAVIRYDNPMVIGMVTLAFFSGAYITEMVRAGIESVDPGQVEAAKSTGLNERQTMRYVIFPQAFRRIIPPVTGQFVSLIKDSSLLSVISVRELTKASEVVNATTYKTFEAYLPLAVLYLVLTYPLSYITQRLEQKLNNGHQ</sequence>
<proteinExistence type="inferred from homology"/>
<reference evidence="13 14" key="1">
    <citation type="submission" date="2017-04" db="EMBL/GenBank/DDBJ databases">
        <authorList>
            <person name="Afonso C.L."/>
            <person name="Miller P.J."/>
            <person name="Scott M.A."/>
            <person name="Spackman E."/>
            <person name="Goraichik I."/>
            <person name="Dimitrov K.M."/>
            <person name="Suarez D.L."/>
            <person name="Swayne D.E."/>
        </authorList>
    </citation>
    <scope>NUCLEOTIDE SEQUENCE [LARGE SCALE GENOMIC DNA]</scope>
    <source>
        <strain evidence="13 14">DSM 13146</strain>
    </source>
</reference>
<dbReference type="OrthoDB" id="5470298at2"/>
<protein>
    <recommendedName>
        <fullName evidence="4">Putative glutamine transport system permease protein GlnP</fullName>
    </recommendedName>
</protein>
<dbReference type="Gene3D" id="1.10.3720.10">
    <property type="entry name" value="MetI-like"/>
    <property type="match status" value="1"/>
</dbReference>
<dbReference type="FunFam" id="1.10.3720.10:FF:000033">
    <property type="entry name" value="Polar amino acid ABC transporter permease"/>
    <property type="match status" value="1"/>
</dbReference>
<evidence type="ECO:0000256" key="10">
    <source>
        <dbReference type="ARBA" id="ARBA00023136"/>
    </source>
</evidence>
<dbReference type="GO" id="GO:0022857">
    <property type="term" value="F:transmembrane transporter activity"/>
    <property type="evidence" value="ECO:0007669"/>
    <property type="project" value="InterPro"/>
</dbReference>
<evidence type="ECO:0000256" key="2">
    <source>
        <dbReference type="ARBA" id="ARBA00004429"/>
    </source>
</evidence>
<evidence type="ECO:0000256" key="11">
    <source>
        <dbReference type="RuleBase" id="RU363032"/>
    </source>
</evidence>
<dbReference type="RefSeq" id="WP_084058767.1">
    <property type="nucleotide sequence ID" value="NZ_FWXF01000019.1"/>
</dbReference>
<dbReference type="PANTHER" id="PTHR30614">
    <property type="entry name" value="MEMBRANE COMPONENT OF AMINO ACID ABC TRANSPORTER"/>
    <property type="match status" value="1"/>
</dbReference>
<comment type="subcellular location">
    <subcellularLocation>
        <location evidence="2">Cell inner membrane</location>
        <topology evidence="2">Multi-pass membrane protein</topology>
    </subcellularLocation>
    <subcellularLocation>
        <location evidence="11">Cell membrane</location>
        <topology evidence="11">Multi-pass membrane protein</topology>
    </subcellularLocation>
</comment>
<evidence type="ECO:0000256" key="5">
    <source>
        <dbReference type="ARBA" id="ARBA00022448"/>
    </source>
</evidence>
<dbReference type="GO" id="GO:0006865">
    <property type="term" value="P:amino acid transport"/>
    <property type="evidence" value="ECO:0007669"/>
    <property type="project" value="UniProtKB-KW"/>
</dbReference>
<evidence type="ECO:0000256" key="7">
    <source>
        <dbReference type="ARBA" id="ARBA00022692"/>
    </source>
</evidence>
<keyword evidence="8" id="KW-0029">Amino-acid transport</keyword>
<feature type="transmembrane region" description="Helical" evidence="11">
    <location>
        <begin position="88"/>
        <end position="109"/>
    </location>
</feature>
<comment type="similarity">
    <text evidence="3">Belongs to the binding-protein-dependent transport system permease family. HisMQ subfamily.</text>
</comment>
<feature type="transmembrane region" description="Helical" evidence="11">
    <location>
        <begin position="41"/>
        <end position="68"/>
    </location>
</feature>
<dbReference type="EMBL" id="FWXF01000019">
    <property type="protein sequence ID" value="SMC27043.1"/>
    <property type="molecule type" value="Genomic_DNA"/>
</dbReference>
<evidence type="ECO:0000256" key="6">
    <source>
        <dbReference type="ARBA" id="ARBA00022475"/>
    </source>
</evidence>
<dbReference type="GO" id="GO:0043190">
    <property type="term" value="C:ATP-binding cassette (ABC) transporter complex"/>
    <property type="evidence" value="ECO:0007669"/>
    <property type="project" value="InterPro"/>
</dbReference>
<dbReference type="InterPro" id="IPR010065">
    <property type="entry name" value="AA_ABC_transptr_permease_3TM"/>
</dbReference>
<evidence type="ECO:0000256" key="8">
    <source>
        <dbReference type="ARBA" id="ARBA00022970"/>
    </source>
</evidence>
<dbReference type="Pfam" id="PF00528">
    <property type="entry name" value="BPD_transp_1"/>
    <property type="match status" value="1"/>
</dbReference>
<evidence type="ECO:0000256" key="1">
    <source>
        <dbReference type="ARBA" id="ARBA00003159"/>
    </source>
</evidence>
<keyword evidence="14" id="KW-1185">Reference proteome</keyword>
<feature type="transmembrane region" description="Helical" evidence="11">
    <location>
        <begin position="6"/>
        <end position="29"/>
    </location>
</feature>
<dbReference type="InterPro" id="IPR000515">
    <property type="entry name" value="MetI-like"/>
</dbReference>
<keyword evidence="5 11" id="KW-0813">Transport</keyword>
<evidence type="ECO:0000256" key="4">
    <source>
        <dbReference type="ARBA" id="ARBA00016506"/>
    </source>
</evidence>
<dbReference type="PROSITE" id="PS50928">
    <property type="entry name" value="ABC_TM1"/>
    <property type="match status" value="1"/>
</dbReference>
<dbReference type="InterPro" id="IPR043429">
    <property type="entry name" value="ArtM/GltK/GlnP/TcyL/YhdX-like"/>
</dbReference>
<dbReference type="NCBIfam" id="TIGR01726">
    <property type="entry name" value="HEQRo_perm_3TM"/>
    <property type="match status" value="1"/>
</dbReference>
<keyword evidence="6" id="KW-1003">Cell membrane</keyword>
<keyword evidence="9 11" id="KW-1133">Transmembrane helix</keyword>
<evidence type="ECO:0000313" key="14">
    <source>
        <dbReference type="Proteomes" id="UP000192783"/>
    </source>
</evidence>
<dbReference type="STRING" id="1121390.SAMN02746041_02856"/>
<gene>
    <name evidence="13" type="ORF">SAMN02746041_02856</name>
</gene>
<feature type="transmembrane region" description="Helical" evidence="11">
    <location>
        <begin position="116"/>
        <end position="138"/>
    </location>
</feature>
<evidence type="ECO:0000259" key="12">
    <source>
        <dbReference type="PROSITE" id="PS50928"/>
    </source>
</evidence>
<evidence type="ECO:0000256" key="3">
    <source>
        <dbReference type="ARBA" id="ARBA00010072"/>
    </source>
</evidence>
<dbReference type="Proteomes" id="UP000192783">
    <property type="component" value="Unassembled WGS sequence"/>
</dbReference>
<comment type="function">
    <text evidence="1">Part of the binding-protein-dependent transport system for glutamine; probably responsible for the translocation of the substrate across the membrane.</text>
</comment>
<evidence type="ECO:0000256" key="9">
    <source>
        <dbReference type="ARBA" id="ARBA00022989"/>
    </source>
</evidence>
<feature type="transmembrane region" description="Helical" evidence="11">
    <location>
        <begin position="215"/>
        <end position="233"/>
    </location>
</feature>
<dbReference type="SUPFAM" id="SSF161098">
    <property type="entry name" value="MetI-like"/>
    <property type="match status" value="1"/>
</dbReference>
<evidence type="ECO:0000313" key="13">
    <source>
        <dbReference type="EMBL" id="SMC27043.1"/>
    </source>
</evidence>
<keyword evidence="7 11" id="KW-0812">Transmembrane</keyword>
<feature type="domain" description="ABC transmembrane type-1" evidence="12">
    <location>
        <begin position="46"/>
        <end position="234"/>
    </location>
</feature>
<accession>A0A1W1XSV8</accession>
<dbReference type="InterPro" id="IPR035906">
    <property type="entry name" value="MetI-like_sf"/>
</dbReference>